<dbReference type="Pfam" id="PF04228">
    <property type="entry name" value="Zn_peptidase"/>
    <property type="match status" value="1"/>
</dbReference>
<dbReference type="Proteomes" id="UP001428817">
    <property type="component" value="Unassembled WGS sequence"/>
</dbReference>
<reference evidence="2" key="1">
    <citation type="journal article" date="2019" name="Int. J. Syst. Evol. Microbiol.">
        <title>The Global Catalogue of Microorganisms (GCM) 10K type strain sequencing project: providing services to taxonomists for standard genome sequencing and annotation.</title>
        <authorList>
            <consortium name="The Broad Institute Genomics Platform"/>
            <consortium name="The Broad Institute Genome Sequencing Center for Infectious Disease"/>
            <person name="Wu L."/>
            <person name="Ma J."/>
        </authorList>
    </citation>
    <scope>NUCLEOTIDE SEQUENCE [LARGE SCALE GENOMIC DNA]</scope>
    <source>
        <strain evidence="2">JCM 18303</strain>
    </source>
</reference>
<evidence type="ECO:0008006" key="3">
    <source>
        <dbReference type="Google" id="ProtNLM"/>
    </source>
</evidence>
<dbReference type="InterPro" id="IPR007343">
    <property type="entry name" value="Uncharacterised_pept_Zn_put"/>
</dbReference>
<evidence type="ECO:0000313" key="2">
    <source>
        <dbReference type="Proteomes" id="UP001428817"/>
    </source>
</evidence>
<evidence type="ECO:0000313" key="1">
    <source>
        <dbReference type="EMBL" id="GAA5160852.1"/>
    </source>
</evidence>
<organism evidence="1 2">
    <name type="scientific">Pseudonocardia eucalypti</name>
    <dbReference type="NCBI Taxonomy" id="648755"/>
    <lineage>
        <taxon>Bacteria</taxon>
        <taxon>Bacillati</taxon>
        <taxon>Actinomycetota</taxon>
        <taxon>Actinomycetes</taxon>
        <taxon>Pseudonocardiales</taxon>
        <taxon>Pseudonocardiaceae</taxon>
        <taxon>Pseudonocardia</taxon>
    </lineage>
</organism>
<dbReference type="SUPFAM" id="SSF55486">
    <property type="entry name" value="Metalloproteases ('zincins'), catalytic domain"/>
    <property type="match status" value="1"/>
</dbReference>
<proteinExistence type="predicted"/>
<protein>
    <recommendedName>
        <fullName evidence="3">Metalloprotease</fullName>
    </recommendedName>
</protein>
<name>A0ABP9QF30_9PSEU</name>
<sequence>MMTGMTASRRLPLVLTVCALLVGVLGLAPRTPTAEASEITRPLPATMVDDERSAVSVVDRFWRMYFEQEFRKPYRSPRVIGPYNGNNGPSCGGQASVPFNAAYCPPGDFLAWDEKLMASGYDKIGNPWIYLIIAHEWGHAVQNRLSRKLVSRAEELQADCLAGAALAGAAKQGWITWETGDSQKLGQGLTAVADDTPWTNPNDHGNAKERIDSYNIGAKGGPQDCLGRDWR</sequence>
<keyword evidence="2" id="KW-1185">Reference proteome</keyword>
<gene>
    <name evidence="1" type="ORF">GCM10023321_44230</name>
</gene>
<accession>A0ABP9QF30</accession>
<dbReference type="EMBL" id="BAABJP010000021">
    <property type="protein sequence ID" value="GAA5160852.1"/>
    <property type="molecule type" value="Genomic_DNA"/>
</dbReference>
<comment type="caution">
    <text evidence="1">The sequence shown here is derived from an EMBL/GenBank/DDBJ whole genome shotgun (WGS) entry which is preliminary data.</text>
</comment>